<keyword evidence="3" id="KW-1185">Reference proteome</keyword>
<protein>
    <submittedName>
        <fullName evidence="2">Uncharacterized protein</fullName>
    </submittedName>
</protein>
<dbReference type="RefSeq" id="WP_073352813.1">
    <property type="nucleotide sequence ID" value="NZ_FRBU01000010.1"/>
</dbReference>
<reference evidence="3" key="1">
    <citation type="submission" date="2016-11" db="EMBL/GenBank/DDBJ databases">
        <authorList>
            <person name="Varghese N."/>
            <person name="Submissions S."/>
        </authorList>
    </citation>
    <scope>NUCLEOTIDE SEQUENCE [LARGE SCALE GENOMIC DNA]</scope>
    <source>
        <strain evidence="3">DSM 3661</strain>
    </source>
</reference>
<sequence length="68" mass="7112">MKKIFFVAIVVVSGLTMVSCDTEAIEGSTPQSKENNTISFANSSSANASDDGPGNDIIIITPPKNPKL</sequence>
<feature type="compositionally biased region" description="Low complexity" evidence="1">
    <location>
        <begin position="35"/>
        <end position="49"/>
    </location>
</feature>
<dbReference type="AlphaFoldDB" id="A0A1M7C519"/>
<dbReference type="OrthoDB" id="1365434at2"/>
<dbReference type="Proteomes" id="UP000184260">
    <property type="component" value="Unassembled WGS sequence"/>
</dbReference>
<name>A0A1M7C519_9FLAO</name>
<organism evidence="2 3">
    <name type="scientific">Flavobacterium xanthum</name>
    <dbReference type="NCBI Taxonomy" id="69322"/>
    <lineage>
        <taxon>Bacteria</taxon>
        <taxon>Pseudomonadati</taxon>
        <taxon>Bacteroidota</taxon>
        <taxon>Flavobacteriia</taxon>
        <taxon>Flavobacteriales</taxon>
        <taxon>Flavobacteriaceae</taxon>
        <taxon>Flavobacterium</taxon>
    </lineage>
</organism>
<accession>A0A1M7C519</accession>
<evidence type="ECO:0000313" key="3">
    <source>
        <dbReference type="Proteomes" id="UP000184260"/>
    </source>
</evidence>
<feature type="region of interest" description="Disordered" evidence="1">
    <location>
        <begin position="26"/>
        <end position="68"/>
    </location>
</feature>
<evidence type="ECO:0000313" key="2">
    <source>
        <dbReference type="EMBL" id="SHL62392.1"/>
    </source>
</evidence>
<dbReference type="EMBL" id="FRBU01000010">
    <property type="protein sequence ID" value="SHL62392.1"/>
    <property type="molecule type" value="Genomic_DNA"/>
</dbReference>
<gene>
    <name evidence="2" type="ORF">SAMN05443669_101094</name>
</gene>
<evidence type="ECO:0000256" key="1">
    <source>
        <dbReference type="SAM" id="MobiDB-lite"/>
    </source>
</evidence>
<proteinExistence type="predicted"/>
<dbReference type="PROSITE" id="PS51257">
    <property type="entry name" value="PROKAR_LIPOPROTEIN"/>
    <property type="match status" value="1"/>
</dbReference>